<organism evidence="1 2">
    <name type="scientific">Chromatocurvus halotolerans</name>
    <dbReference type="NCBI Taxonomy" id="1132028"/>
    <lineage>
        <taxon>Bacteria</taxon>
        <taxon>Pseudomonadati</taxon>
        <taxon>Pseudomonadota</taxon>
        <taxon>Gammaproteobacteria</taxon>
        <taxon>Cellvibrionales</taxon>
        <taxon>Halieaceae</taxon>
        <taxon>Chromatocurvus</taxon>
    </lineage>
</organism>
<dbReference type="Proteomes" id="UP000294980">
    <property type="component" value="Unassembled WGS sequence"/>
</dbReference>
<accession>A0A4R2KJ25</accession>
<sequence>MSAHIGLYDRQVRFVSPTVQIEVVPAGAALVQLAETLPVGQVFLVDNAIIVAIARAGDFAGLQFLERGAERLVGLRLLLGKLGVQQQDDTPSGPAAPSGPYQVPPWSAHTPCWGNSCTHML</sequence>
<proteinExistence type="predicted"/>
<dbReference type="EMBL" id="SLWX01000016">
    <property type="protein sequence ID" value="TCO73234.1"/>
    <property type="molecule type" value="Genomic_DNA"/>
</dbReference>
<evidence type="ECO:0000313" key="2">
    <source>
        <dbReference type="Proteomes" id="UP000294980"/>
    </source>
</evidence>
<keyword evidence="2" id="KW-1185">Reference proteome</keyword>
<gene>
    <name evidence="1" type="ORF">EV688_11670</name>
</gene>
<protein>
    <submittedName>
        <fullName evidence="1">Uncharacterized protein</fullName>
    </submittedName>
</protein>
<reference evidence="1 2" key="1">
    <citation type="submission" date="2019-03" db="EMBL/GenBank/DDBJ databases">
        <title>Genomic Encyclopedia of Type Strains, Phase IV (KMG-IV): sequencing the most valuable type-strain genomes for metagenomic binning, comparative biology and taxonomic classification.</title>
        <authorList>
            <person name="Goeker M."/>
        </authorList>
    </citation>
    <scope>NUCLEOTIDE SEQUENCE [LARGE SCALE GENOMIC DNA]</scope>
    <source>
        <strain evidence="1 2">DSM 23344</strain>
    </source>
</reference>
<evidence type="ECO:0000313" key="1">
    <source>
        <dbReference type="EMBL" id="TCO73234.1"/>
    </source>
</evidence>
<dbReference type="AlphaFoldDB" id="A0A4R2KJ25"/>
<name>A0A4R2KJ25_9GAMM</name>
<comment type="caution">
    <text evidence="1">The sequence shown here is derived from an EMBL/GenBank/DDBJ whole genome shotgun (WGS) entry which is preliminary data.</text>
</comment>